<reference evidence="4 5" key="1">
    <citation type="submission" date="2018-05" db="EMBL/GenBank/DDBJ databases">
        <title>Genomic Encyclopedia of Type Strains, Phase IV (KMG-IV): sequencing the most valuable type-strain genomes for metagenomic binning, comparative biology and taxonomic classification.</title>
        <authorList>
            <person name="Goeker M."/>
        </authorList>
    </citation>
    <scope>NUCLEOTIDE SEQUENCE [LARGE SCALE GENOMIC DNA]</scope>
    <source>
        <strain evidence="4 5">DSM 28556</strain>
    </source>
</reference>
<dbReference type="SMART" id="SM01134">
    <property type="entry name" value="DeoRC"/>
    <property type="match status" value="1"/>
</dbReference>
<dbReference type="GO" id="GO:0004190">
    <property type="term" value="F:aspartic-type endopeptidase activity"/>
    <property type="evidence" value="ECO:0007669"/>
    <property type="project" value="InterPro"/>
</dbReference>
<dbReference type="InterPro" id="IPR001969">
    <property type="entry name" value="Aspartic_peptidase_AS"/>
</dbReference>
<dbReference type="PRINTS" id="PR00037">
    <property type="entry name" value="HTHLACR"/>
</dbReference>
<comment type="caution">
    <text evidence="4">The sequence shown here is derived from an EMBL/GenBank/DDBJ whole genome shotgun (WGS) entry which is preliminary data.</text>
</comment>
<evidence type="ECO:0000313" key="5">
    <source>
        <dbReference type="Proteomes" id="UP000247978"/>
    </source>
</evidence>
<gene>
    <name evidence="4" type="ORF">DFR56_12065</name>
</gene>
<dbReference type="SMART" id="SM00420">
    <property type="entry name" value="HTH_DEOR"/>
    <property type="match status" value="1"/>
</dbReference>
<dbReference type="PROSITE" id="PS51000">
    <property type="entry name" value="HTH_DEOR_2"/>
    <property type="match status" value="1"/>
</dbReference>
<dbReference type="Proteomes" id="UP000247978">
    <property type="component" value="Unassembled WGS sequence"/>
</dbReference>
<dbReference type="InterPro" id="IPR050313">
    <property type="entry name" value="Carb_Metab_HTH_regulators"/>
</dbReference>
<evidence type="ECO:0000259" key="3">
    <source>
        <dbReference type="PROSITE" id="PS51000"/>
    </source>
</evidence>
<feature type="domain" description="HTH deoR-type" evidence="3">
    <location>
        <begin position="5"/>
        <end position="60"/>
    </location>
</feature>
<dbReference type="GO" id="GO:0006508">
    <property type="term" value="P:proteolysis"/>
    <property type="evidence" value="ECO:0007669"/>
    <property type="project" value="InterPro"/>
</dbReference>
<dbReference type="PROSITE" id="PS00141">
    <property type="entry name" value="ASP_PROTEASE"/>
    <property type="match status" value="1"/>
</dbReference>
<dbReference type="PANTHER" id="PTHR30363:SF44">
    <property type="entry name" value="AGA OPERON TRANSCRIPTIONAL REPRESSOR-RELATED"/>
    <property type="match status" value="1"/>
</dbReference>
<dbReference type="InterPro" id="IPR036388">
    <property type="entry name" value="WH-like_DNA-bd_sf"/>
</dbReference>
<dbReference type="Pfam" id="PF00455">
    <property type="entry name" value="DeoRC"/>
    <property type="match status" value="1"/>
</dbReference>
<sequence>MNMLPAERKQEILKFVRQKKAATIKDLSTYFHVHEATIRRDLTELENSKQLKRTHGGVIINEEEIHSEPDFDLREESFSEEKKRIGQKAAQFIEEGDTVILDSGTTTTQIAEAIKDRKNITIVTNDIHIAALLRHSKIKVIVTGGILFTENFILNGEITNYALHHLNVKKAFIATPALHHEKGLTHFDESLIAAKMNMIDAAKEIYVVTDHSKFSRISLHTFATMDKIDYIITDSKINEHMKEKFASLCDVVVV</sequence>
<keyword evidence="1" id="KW-0805">Transcription regulation</keyword>
<keyword evidence="2" id="KW-0804">Transcription</keyword>
<dbReference type="EMBL" id="QJJQ01000020">
    <property type="protein sequence ID" value="PXW81690.1"/>
    <property type="molecule type" value="Genomic_DNA"/>
</dbReference>
<accession>A0A2V3VJF5</accession>
<name>A0A2V3VJF5_9BACI</name>
<dbReference type="SUPFAM" id="SSF100950">
    <property type="entry name" value="NagB/RpiA/CoA transferase-like"/>
    <property type="match status" value="1"/>
</dbReference>
<dbReference type="InterPro" id="IPR001034">
    <property type="entry name" value="DeoR_HTH"/>
</dbReference>
<dbReference type="SUPFAM" id="SSF46785">
    <property type="entry name" value="Winged helix' DNA-binding domain"/>
    <property type="match status" value="1"/>
</dbReference>
<dbReference type="Gene3D" id="1.10.10.10">
    <property type="entry name" value="Winged helix-like DNA-binding domain superfamily/Winged helix DNA-binding domain"/>
    <property type="match status" value="1"/>
</dbReference>
<proteinExistence type="predicted"/>
<protein>
    <submittedName>
        <fullName evidence="4">DeoR family transcriptional regulator</fullName>
    </submittedName>
</protein>
<dbReference type="Pfam" id="PF08220">
    <property type="entry name" value="HTH_DeoR"/>
    <property type="match status" value="1"/>
</dbReference>
<dbReference type="AlphaFoldDB" id="A0A2V3VJF5"/>
<dbReference type="InterPro" id="IPR014036">
    <property type="entry name" value="DeoR-like_C"/>
</dbReference>
<organism evidence="4 5">
    <name type="scientific">Pseudogracilibacillus auburnensis</name>
    <dbReference type="NCBI Taxonomy" id="1494959"/>
    <lineage>
        <taxon>Bacteria</taxon>
        <taxon>Bacillati</taxon>
        <taxon>Bacillota</taxon>
        <taxon>Bacilli</taxon>
        <taxon>Bacillales</taxon>
        <taxon>Bacillaceae</taxon>
        <taxon>Pseudogracilibacillus</taxon>
    </lineage>
</organism>
<evidence type="ECO:0000256" key="2">
    <source>
        <dbReference type="ARBA" id="ARBA00023163"/>
    </source>
</evidence>
<keyword evidence="5" id="KW-1185">Reference proteome</keyword>
<dbReference type="PANTHER" id="PTHR30363">
    <property type="entry name" value="HTH-TYPE TRANSCRIPTIONAL REGULATOR SRLR-RELATED"/>
    <property type="match status" value="1"/>
</dbReference>
<dbReference type="Gene3D" id="3.40.50.1360">
    <property type="match status" value="1"/>
</dbReference>
<dbReference type="InterPro" id="IPR036390">
    <property type="entry name" value="WH_DNA-bd_sf"/>
</dbReference>
<evidence type="ECO:0000256" key="1">
    <source>
        <dbReference type="ARBA" id="ARBA00023015"/>
    </source>
</evidence>
<evidence type="ECO:0000313" key="4">
    <source>
        <dbReference type="EMBL" id="PXW81690.1"/>
    </source>
</evidence>
<dbReference type="GO" id="GO:0003700">
    <property type="term" value="F:DNA-binding transcription factor activity"/>
    <property type="evidence" value="ECO:0007669"/>
    <property type="project" value="InterPro"/>
</dbReference>
<dbReference type="InterPro" id="IPR037171">
    <property type="entry name" value="NagB/RpiA_transferase-like"/>
</dbReference>